<dbReference type="GO" id="GO:0004930">
    <property type="term" value="F:G protein-coupled receptor activity"/>
    <property type="evidence" value="ECO:0007669"/>
    <property type="project" value="UniProtKB-KW"/>
</dbReference>
<dbReference type="Proteomes" id="UP000663879">
    <property type="component" value="Unassembled WGS sequence"/>
</dbReference>
<feature type="transmembrane region" description="Helical" evidence="9">
    <location>
        <begin position="289"/>
        <end position="308"/>
    </location>
</feature>
<dbReference type="InterPro" id="IPR050569">
    <property type="entry name" value="TAAR"/>
</dbReference>
<dbReference type="PANTHER" id="PTHR24249:SF420">
    <property type="entry name" value="G-PROTEIN COUPLED RECEPTORS FAMILY 1 PROFILE DOMAIN-CONTAINING PROTEIN"/>
    <property type="match status" value="1"/>
</dbReference>
<gene>
    <name evidence="11" type="ORF">OXX778_LOCUS9509</name>
</gene>
<proteinExistence type="predicted"/>
<evidence type="ECO:0000256" key="7">
    <source>
        <dbReference type="ARBA" id="ARBA00023170"/>
    </source>
</evidence>
<dbReference type="InterPro" id="IPR000276">
    <property type="entry name" value="GPCR_Rhodpsn"/>
</dbReference>
<name>A0A813X2Z6_9BILA</name>
<keyword evidence="8" id="KW-0807">Transducer</keyword>
<evidence type="ECO:0000259" key="10">
    <source>
        <dbReference type="PROSITE" id="PS50262"/>
    </source>
</evidence>
<dbReference type="OrthoDB" id="10400294at2759"/>
<feature type="transmembrane region" description="Helical" evidence="9">
    <location>
        <begin position="14"/>
        <end position="39"/>
    </location>
</feature>
<feature type="transmembrane region" description="Helical" evidence="9">
    <location>
        <begin position="51"/>
        <end position="71"/>
    </location>
</feature>
<keyword evidence="3 9" id="KW-0812">Transmembrane</keyword>
<organism evidence="11 12">
    <name type="scientific">Brachionus calyciflorus</name>
    <dbReference type="NCBI Taxonomy" id="104777"/>
    <lineage>
        <taxon>Eukaryota</taxon>
        <taxon>Metazoa</taxon>
        <taxon>Spiralia</taxon>
        <taxon>Gnathifera</taxon>
        <taxon>Rotifera</taxon>
        <taxon>Eurotatoria</taxon>
        <taxon>Monogononta</taxon>
        <taxon>Pseudotrocha</taxon>
        <taxon>Ploima</taxon>
        <taxon>Brachionidae</taxon>
        <taxon>Brachionus</taxon>
    </lineage>
</organism>
<keyword evidence="7" id="KW-0675">Receptor</keyword>
<evidence type="ECO:0000313" key="11">
    <source>
        <dbReference type="EMBL" id="CAF0862473.1"/>
    </source>
</evidence>
<evidence type="ECO:0000256" key="2">
    <source>
        <dbReference type="ARBA" id="ARBA00022475"/>
    </source>
</evidence>
<dbReference type="PROSITE" id="PS50262">
    <property type="entry name" value="G_PROTEIN_RECEP_F1_2"/>
    <property type="match status" value="1"/>
</dbReference>
<dbReference type="InterPro" id="IPR017452">
    <property type="entry name" value="GPCR_Rhodpsn_7TM"/>
</dbReference>
<keyword evidence="12" id="KW-1185">Reference proteome</keyword>
<comment type="caution">
    <text evidence="11">The sequence shown here is derived from an EMBL/GenBank/DDBJ whole genome shotgun (WGS) entry which is preliminary data.</text>
</comment>
<feature type="transmembrane region" description="Helical" evidence="9">
    <location>
        <begin position="133"/>
        <end position="156"/>
    </location>
</feature>
<evidence type="ECO:0000256" key="1">
    <source>
        <dbReference type="ARBA" id="ARBA00004651"/>
    </source>
</evidence>
<evidence type="ECO:0000256" key="3">
    <source>
        <dbReference type="ARBA" id="ARBA00022692"/>
    </source>
</evidence>
<evidence type="ECO:0000256" key="6">
    <source>
        <dbReference type="ARBA" id="ARBA00023136"/>
    </source>
</evidence>
<keyword evidence="6 9" id="KW-0472">Membrane</keyword>
<dbReference type="Gene3D" id="1.20.1070.10">
    <property type="entry name" value="Rhodopsin 7-helix transmembrane proteins"/>
    <property type="match status" value="1"/>
</dbReference>
<keyword evidence="5" id="KW-0297">G-protein coupled receptor</keyword>
<keyword evidence="4 9" id="KW-1133">Transmembrane helix</keyword>
<dbReference type="CDD" id="cd00637">
    <property type="entry name" value="7tm_classA_rhodopsin-like"/>
    <property type="match status" value="1"/>
</dbReference>
<reference evidence="11" key="1">
    <citation type="submission" date="2021-02" db="EMBL/GenBank/DDBJ databases">
        <authorList>
            <person name="Nowell W R."/>
        </authorList>
    </citation>
    <scope>NUCLEOTIDE SEQUENCE</scope>
    <source>
        <strain evidence="11">Ploen Becks lab</strain>
    </source>
</reference>
<evidence type="ECO:0000256" key="5">
    <source>
        <dbReference type="ARBA" id="ARBA00023040"/>
    </source>
</evidence>
<comment type="subcellular location">
    <subcellularLocation>
        <location evidence="1">Cell membrane</location>
        <topology evidence="1">Multi-pass membrane protein</topology>
    </subcellularLocation>
</comment>
<dbReference type="PANTHER" id="PTHR24249">
    <property type="entry name" value="HISTAMINE RECEPTOR-RELATED G-PROTEIN COUPLED RECEPTOR"/>
    <property type="match status" value="1"/>
</dbReference>
<feature type="transmembrane region" description="Helical" evidence="9">
    <location>
        <begin position="83"/>
        <end position="99"/>
    </location>
</feature>
<protein>
    <recommendedName>
        <fullName evidence="10">G-protein coupled receptors family 1 profile domain-containing protein</fullName>
    </recommendedName>
</protein>
<accession>A0A813X2Z6</accession>
<keyword evidence="2" id="KW-1003">Cell membrane</keyword>
<sequence length="356" mass="41993">MHEKNQTLCLQERLTIFLFYLDTSQRIFSFLTHLMYFIFLIKFKKLRYKSYIFINHFILANFLYCLIYILFIKSEKPSFAKQSLSHFVCLIASFFWSVFKFLRYYSILLVSIHRFIAVYYINLFKRINKSNVFISFSIILIWIIASVIAFICKFIFENTYGTNNCFDGHSKTFKQSLNYYMVTVTFGMALPTLSVIIIYILIYRRLRYMSRRLTGKKIRLCKKFRNEESTSNNGFVNKENPSSVVYTNKNLEVVLKSETQVTGSFNQTNGSNRTFRSCKRTQTKFANQFLAINFCLIISFVALSLASMRNVINGFNNNTGYYYLIQIFRIINIFTTSLIPLITLFYPTSVLKTALK</sequence>
<feature type="transmembrane region" description="Helical" evidence="9">
    <location>
        <begin position="179"/>
        <end position="202"/>
    </location>
</feature>
<feature type="transmembrane region" description="Helical" evidence="9">
    <location>
        <begin position="320"/>
        <end position="346"/>
    </location>
</feature>
<dbReference type="GO" id="GO:0005886">
    <property type="term" value="C:plasma membrane"/>
    <property type="evidence" value="ECO:0007669"/>
    <property type="project" value="UniProtKB-SubCell"/>
</dbReference>
<dbReference type="Pfam" id="PF00001">
    <property type="entry name" value="7tm_1"/>
    <property type="match status" value="1"/>
</dbReference>
<evidence type="ECO:0000256" key="4">
    <source>
        <dbReference type="ARBA" id="ARBA00022989"/>
    </source>
</evidence>
<evidence type="ECO:0000256" key="9">
    <source>
        <dbReference type="SAM" id="Phobius"/>
    </source>
</evidence>
<feature type="domain" description="G-protein coupled receptors family 1 profile" evidence="10">
    <location>
        <begin position="32"/>
        <end position="343"/>
    </location>
</feature>
<evidence type="ECO:0000256" key="8">
    <source>
        <dbReference type="ARBA" id="ARBA00023224"/>
    </source>
</evidence>
<dbReference type="EMBL" id="CAJNOC010001410">
    <property type="protein sequence ID" value="CAF0862473.1"/>
    <property type="molecule type" value="Genomic_DNA"/>
</dbReference>
<dbReference type="SUPFAM" id="SSF81321">
    <property type="entry name" value="Family A G protein-coupled receptor-like"/>
    <property type="match status" value="1"/>
</dbReference>
<dbReference type="AlphaFoldDB" id="A0A813X2Z6"/>
<evidence type="ECO:0000313" key="12">
    <source>
        <dbReference type="Proteomes" id="UP000663879"/>
    </source>
</evidence>